<evidence type="ECO:0000256" key="1">
    <source>
        <dbReference type="SAM" id="Coils"/>
    </source>
</evidence>
<accession>U3BB82</accession>
<evidence type="ECO:0000313" key="4">
    <source>
        <dbReference type="Proteomes" id="UP000016570"/>
    </source>
</evidence>
<feature type="coiled-coil region" evidence="1">
    <location>
        <begin position="150"/>
        <end position="181"/>
    </location>
</feature>
<dbReference type="AlphaFoldDB" id="U3BB82"/>
<keyword evidence="4" id="KW-1185">Reference proteome</keyword>
<evidence type="ECO:0008006" key="5">
    <source>
        <dbReference type="Google" id="ProtNLM"/>
    </source>
</evidence>
<name>U3BB82_VIBPR</name>
<keyword evidence="2" id="KW-0732">Signal</keyword>
<feature type="signal peptide" evidence="2">
    <location>
        <begin position="1"/>
        <end position="21"/>
    </location>
</feature>
<evidence type="ECO:0000256" key="2">
    <source>
        <dbReference type="SAM" id="SignalP"/>
    </source>
</evidence>
<dbReference type="EMBL" id="BATJ01000006">
    <property type="protein sequence ID" value="GAD67054.1"/>
    <property type="molecule type" value="Genomic_DNA"/>
</dbReference>
<protein>
    <recommendedName>
        <fullName evidence="5">Lysozyme inhibitor LprI N-terminal domain-containing protein</fullName>
    </recommendedName>
</protein>
<gene>
    <name evidence="3" type="ORF">VPR01S_06_00710</name>
</gene>
<feature type="chain" id="PRO_5004640168" description="Lysozyme inhibitor LprI N-terminal domain-containing protein" evidence="2">
    <location>
        <begin position="22"/>
        <end position="188"/>
    </location>
</feature>
<dbReference type="eggNOG" id="ENOG5031N73">
    <property type="taxonomic scope" value="Bacteria"/>
</dbReference>
<proteinExistence type="predicted"/>
<organism evidence="3 4">
    <name type="scientific">Vibrio proteolyticus NBRC 13287</name>
    <dbReference type="NCBI Taxonomy" id="1219065"/>
    <lineage>
        <taxon>Bacteria</taxon>
        <taxon>Pseudomonadati</taxon>
        <taxon>Pseudomonadota</taxon>
        <taxon>Gammaproteobacteria</taxon>
        <taxon>Vibrionales</taxon>
        <taxon>Vibrionaceae</taxon>
        <taxon>Vibrio</taxon>
    </lineage>
</organism>
<comment type="caution">
    <text evidence="3">The sequence shown here is derived from an EMBL/GenBank/DDBJ whole genome shotgun (WGS) entry which is preliminary data.</text>
</comment>
<reference evidence="3 4" key="1">
    <citation type="submission" date="2013-09" db="EMBL/GenBank/DDBJ databases">
        <title>Whole genome shotgun sequence of Vibrio proteolyticus NBRC 13287.</title>
        <authorList>
            <person name="Isaki S."/>
            <person name="Hosoyama A."/>
            <person name="Numata M."/>
            <person name="Hashimoto M."/>
            <person name="Hosoyama Y."/>
            <person name="Tsuchikane K."/>
            <person name="Noguchi M."/>
            <person name="Hirakata S."/>
            <person name="Ichikawa N."/>
            <person name="Ohji S."/>
            <person name="Yamazoe A."/>
            <person name="Fujita N."/>
        </authorList>
    </citation>
    <scope>NUCLEOTIDE SEQUENCE [LARGE SCALE GENOMIC DNA]</scope>
    <source>
        <strain evidence="3 4">NBRC 13287</strain>
    </source>
</reference>
<evidence type="ECO:0000313" key="3">
    <source>
        <dbReference type="EMBL" id="GAD67054.1"/>
    </source>
</evidence>
<dbReference type="STRING" id="1219065.VPR01S_06_00710"/>
<dbReference type="RefSeq" id="WP_021705029.1">
    <property type="nucleotide sequence ID" value="NZ_BATJ01000006.1"/>
</dbReference>
<keyword evidence="1" id="KW-0175">Coiled coil</keyword>
<dbReference type="Proteomes" id="UP000016570">
    <property type="component" value="Unassembled WGS sequence"/>
</dbReference>
<sequence>MIWRLLVLITATALITLPSQAKSVQCNEKEWNKALAAQKRIDDRYNFHANKFNFWLSAYHRQVFLHDEFSSQELVSFWQSDKQQWHLKLEGQIRASRAAADNMNIETLQLRQMTPAIRLMESNWLSLNQACEEQGFALNMITSAGYIQVNQKLRKEVQKLMEKLEFLRSRYSQEAESLENARQPSQHN</sequence>